<organism evidence="2 3">
    <name type="scientific">Paramecium primaurelia</name>
    <dbReference type="NCBI Taxonomy" id="5886"/>
    <lineage>
        <taxon>Eukaryota</taxon>
        <taxon>Sar</taxon>
        <taxon>Alveolata</taxon>
        <taxon>Ciliophora</taxon>
        <taxon>Intramacronucleata</taxon>
        <taxon>Oligohymenophorea</taxon>
        <taxon>Peniculida</taxon>
        <taxon>Parameciidae</taxon>
        <taxon>Paramecium</taxon>
    </lineage>
</organism>
<dbReference type="InterPro" id="IPR004274">
    <property type="entry name" value="FCP1_dom"/>
</dbReference>
<dbReference type="PROSITE" id="PS50969">
    <property type="entry name" value="FCP1"/>
    <property type="match status" value="2"/>
</dbReference>
<dbReference type="PANTHER" id="PTHR12210">
    <property type="entry name" value="DULLARD PROTEIN PHOSPHATASE"/>
    <property type="match status" value="1"/>
</dbReference>
<protein>
    <recommendedName>
        <fullName evidence="1">FCP1 homology domain-containing protein</fullName>
    </recommendedName>
</protein>
<evidence type="ECO:0000313" key="2">
    <source>
        <dbReference type="EMBL" id="CAD8078972.1"/>
    </source>
</evidence>
<dbReference type="Proteomes" id="UP000688137">
    <property type="component" value="Unassembled WGS sequence"/>
</dbReference>
<name>A0A8S1MJB0_PARPR</name>
<accession>A0A8S1MJB0</accession>
<proteinExistence type="predicted"/>
<reference evidence="2" key="1">
    <citation type="submission" date="2021-01" db="EMBL/GenBank/DDBJ databases">
        <authorList>
            <consortium name="Genoscope - CEA"/>
            <person name="William W."/>
        </authorList>
    </citation>
    <scope>NUCLEOTIDE SEQUENCE</scope>
</reference>
<evidence type="ECO:0000313" key="3">
    <source>
        <dbReference type="Proteomes" id="UP000688137"/>
    </source>
</evidence>
<comment type="caution">
    <text evidence="2">The sequence shown here is derived from an EMBL/GenBank/DDBJ whole genome shotgun (WGS) entry which is preliminary data.</text>
</comment>
<gene>
    <name evidence="2" type="ORF">PPRIM_AZ9-3.1.T0610058</name>
</gene>
<sequence>MQNLKSITPRQEMKPVKVNITTEQFQVLTKMYNLGKLQTKNAERELIQQHLQQQQLIQIGTQRNNTPQSCKSAQEMKYFLYQKNNGKEQQIKIQNNSQVSPKPKNSLHRNFSQLEKSGTPILPQKIQPQVTQQQKVKKYNPLSIDQRFTSNQQFVQQITSQINKKEDPPKKENLKVSLDDFVTQINKPAKSLISPLKQTKSLSPSSRIQSSKQKKFIYYVTSLIETFKHQYPQTLDQQLFKDHAVQTFNCIGFCLNLQDPDPQVLRQKSLDLPIKQNCKFKKTVVFDLDETLIHCNENQSLKADIYLPIKFPSGDIVSAGINVRPYAKWILTELSKICEVIVFTASHQCYASQVISHLDPNNQLLSAQVFRDGCVLSSEGVHIKDLRIFKRDLKDIVLIDNAAYSFGEKIKLIIKKHMQNLKSITPRQEMKPVKVNITTEQFQVLTKMYNLGKLQTKNAERELIQQHLQQQQLIQIGTQRNNTPQSCKSAQEMKYFLYQKNNGKEQQIKIQNNSQVSPKPKNSLHRNFSQLEKSGTPILPQKIQPQVTQQQKVKKYNPLSIDQRFTSNQQFVQQITSQINKKEDPPKKENLKVSLDDFVTQINKPAKSLISPLKQTKSLSPSSRIQSSKQKKFIYYVTSLIETFKHQYPQTLDQQLFKDHAVQTFNCIGFCLNLQDPDPQVLRQKSLDLPIKQNCKFKKTVVFDLDETLIHCNENQSLKADIYLPIKFPSGDIVSAGINVRPYAKWILTELSKICEVIVFTASHQCYASQVISHLDPNNQLLSAQVFRDGCVLSSEGVHIKDLRIFKRDLKDIVLIDNAAYSFGVHLENGIPIIPYYDNQEDKELKYLYDFLIEQVLPAPDCRLVLQSTFKLREFSKYREPKTAIEKLF</sequence>
<feature type="domain" description="FCP1 homology" evidence="1">
    <location>
        <begin position="277"/>
        <end position="448"/>
    </location>
</feature>
<dbReference type="CDD" id="cd07521">
    <property type="entry name" value="HAD_FCP1-like"/>
    <property type="match status" value="2"/>
</dbReference>
<dbReference type="Pfam" id="PF03031">
    <property type="entry name" value="NIF"/>
    <property type="match status" value="2"/>
</dbReference>
<keyword evidence="3" id="KW-1185">Reference proteome</keyword>
<feature type="domain" description="FCP1 homology" evidence="1">
    <location>
        <begin position="694"/>
        <end position="855"/>
    </location>
</feature>
<evidence type="ECO:0000259" key="1">
    <source>
        <dbReference type="PROSITE" id="PS50969"/>
    </source>
</evidence>
<dbReference type="EMBL" id="CAJJDM010000062">
    <property type="protein sequence ID" value="CAD8078972.1"/>
    <property type="molecule type" value="Genomic_DNA"/>
</dbReference>
<dbReference type="InterPro" id="IPR050365">
    <property type="entry name" value="TIM50"/>
</dbReference>
<dbReference type="SMART" id="SM00577">
    <property type="entry name" value="CPDc"/>
    <property type="match status" value="2"/>
</dbReference>
<dbReference type="FunFam" id="3.40.50.1000:FF:000121">
    <property type="entry name" value="Uncharacterized protein"/>
    <property type="match status" value="1"/>
</dbReference>
<dbReference type="AlphaFoldDB" id="A0A8S1MJB0"/>